<reference evidence="1" key="1">
    <citation type="submission" date="2020-03" db="EMBL/GenBank/DDBJ databases">
        <authorList>
            <person name="Zhang R."/>
        </authorList>
    </citation>
    <scope>NUCLEOTIDE SEQUENCE</scope>
</reference>
<dbReference type="AlphaFoldDB" id="A0A6M2ERW4"/>
<proteinExistence type="predicted"/>
<accession>A0A6M2ERW4</accession>
<evidence type="ECO:0000313" key="1">
    <source>
        <dbReference type="EMBL" id="NUU88017.1"/>
    </source>
</evidence>
<name>A0A6M2ERW4_9ROSI</name>
<dbReference type="EMBL" id="GILB01007684">
    <property type="protein sequence ID" value="NUU88017.1"/>
    <property type="molecule type" value="Transcribed_RNA"/>
</dbReference>
<protein>
    <submittedName>
        <fullName evidence="1">Uncharacterized protein</fullName>
    </submittedName>
</protein>
<organism evidence="1">
    <name type="scientific">Populus davidiana</name>
    <dbReference type="NCBI Taxonomy" id="266767"/>
    <lineage>
        <taxon>Eukaryota</taxon>
        <taxon>Viridiplantae</taxon>
        <taxon>Streptophyta</taxon>
        <taxon>Embryophyta</taxon>
        <taxon>Tracheophyta</taxon>
        <taxon>Spermatophyta</taxon>
        <taxon>Magnoliopsida</taxon>
        <taxon>eudicotyledons</taxon>
        <taxon>Gunneridae</taxon>
        <taxon>Pentapetalae</taxon>
        <taxon>rosids</taxon>
        <taxon>fabids</taxon>
        <taxon>Malpighiales</taxon>
        <taxon>Salicaceae</taxon>
        <taxon>Saliceae</taxon>
        <taxon>Populus</taxon>
    </lineage>
</organism>
<sequence length="101" mass="11771">MSMKDFVYASNNQSSSVLFGHNVNTSHSHIDFAYIYGQIYDMHTHLHVHPSFRNKYFHSRQSMKLKMSGVNTMQRSSLIQVRKDFVVQSPRTFLISMLSLV</sequence>